<feature type="transmembrane region" description="Helical" evidence="1">
    <location>
        <begin position="79"/>
        <end position="105"/>
    </location>
</feature>
<proteinExistence type="predicted"/>
<protein>
    <recommendedName>
        <fullName evidence="2">Urease accessory protein UreH-like transmembrane domain-containing protein</fullName>
    </recommendedName>
</protein>
<organism evidence="3 4">
    <name type="scientific">Acetobacterium malicum</name>
    <dbReference type="NCBI Taxonomy" id="52692"/>
    <lineage>
        <taxon>Bacteria</taxon>
        <taxon>Bacillati</taxon>
        <taxon>Bacillota</taxon>
        <taxon>Clostridia</taxon>
        <taxon>Eubacteriales</taxon>
        <taxon>Eubacteriaceae</taxon>
        <taxon>Acetobacterium</taxon>
    </lineage>
</organism>
<feature type="domain" description="Urease accessory protein UreH-like transmembrane" evidence="2">
    <location>
        <begin position="12"/>
        <end position="213"/>
    </location>
</feature>
<evidence type="ECO:0000313" key="3">
    <source>
        <dbReference type="EMBL" id="MBC3898072.1"/>
    </source>
</evidence>
<feature type="transmembrane region" description="Helical" evidence="1">
    <location>
        <begin position="171"/>
        <end position="201"/>
    </location>
</feature>
<reference evidence="3 4" key="1">
    <citation type="journal article" date="2020" name="mSystems">
        <title>Defining Genomic and Predicted Metabolic Features of the Acetobacterium Genus.</title>
        <authorList>
            <person name="Ross D.E."/>
            <person name="Marshall C.W."/>
            <person name="Gulliver D."/>
            <person name="May H.D."/>
            <person name="Norman R.S."/>
        </authorList>
    </citation>
    <scope>NUCLEOTIDE SEQUENCE [LARGE SCALE GENOMIC DNA]</scope>
    <source>
        <strain evidence="3 4">DSM 4132</strain>
    </source>
</reference>
<dbReference type="InterPro" id="IPR039447">
    <property type="entry name" value="UreH-like_TM_dom"/>
</dbReference>
<gene>
    <name evidence="3" type="ORF">GH811_00400</name>
</gene>
<keyword evidence="1" id="KW-0472">Membrane</keyword>
<evidence type="ECO:0000259" key="2">
    <source>
        <dbReference type="Pfam" id="PF13386"/>
    </source>
</evidence>
<sequence length="231" mass="23908">MMTVALLIPVLATALSVGLGCGTCCSPAVTVFLSSYIITHAGGMKKSLLAFLSFFIGKIAAVVLLCTLAALVGSQFIDAAGYVFGVNLSLIMELAMVALGLVLIVKWLVDFKKPQSVGNCSGCAGGKKERKEEKKGLIPLFTAGFAYGASPCAPLLLMMGVAVTLPVATAALVGGVFAAASTLTPVLLMVLLSGVLSAAIVKEIPQQLQWFRLGSYVLLTLFSVGAMFNLI</sequence>
<dbReference type="EMBL" id="WJBE01000001">
    <property type="protein sequence ID" value="MBC3898072.1"/>
    <property type="molecule type" value="Genomic_DNA"/>
</dbReference>
<dbReference type="RefSeq" id="WP_186892837.1">
    <property type="nucleotide sequence ID" value="NZ_WJBE01000001.1"/>
</dbReference>
<name>A0ABR6YSI5_9FIRM</name>
<feature type="transmembrane region" description="Helical" evidence="1">
    <location>
        <begin position="137"/>
        <end position="165"/>
    </location>
</feature>
<keyword evidence="4" id="KW-1185">Reference proteome</keyword>
<comment type="caution">
    <text evidence="3">The sequence shown here is derived from an EMBL/GenBank/DDBJ whole genome shotgun (WGS) entry which is preliminary data.</text>
</comment>
<keyword evidence="1" id="KW-1133">Transmembrane helix</keyword>
<accession>A0ABR6YSI5</accession>
<feature type="transmembrane region" description="Helical" evidence="1">
    <location>
        <begin position="48"/>
        <end position="73"/>
    </location>
</feature>
<evidence type="ECO:0000256" key="1">
    <source>
        <dbReference type="SAM" id="Phobius"/>
    </source>
</evidence>
<dbReference type="Pfam" id="PF13386">
    <property type="entry name" value="DsbD_2"/>
    <property type="match status" value="1"/>
</dbReference>
<keyword evidence="1" id="KW-0812">Transmembrane</keyword>
<feature type="transmembrane region" description="Helical" evidence="1">
    <location>
        <begin position="213"/>
        <end position="230"/>
    </location>
</feature>
<feature type="transmembrane region" description="Helical" evidence="1">
    <location>
        <begin position="6"/>
        <end position="36"/>
    </location>
</feature>
<dbReference type="Proteomes" id="UP000622405">
    <property type="component" value="Unassembled WGS sequence"/>
</dbReference>
<evidence type="ECO:0000313" key="4">
    <source>
        <dbReference type="Proteomes" id="UP000622405"/>
    </source>
</evidence>